<dbReference type="Proteomes" id="UP001211907">
    <property type="component" value="Unassembled WGS sequence"/>
</dbReference>
<proteinExistence type="predicted"/>
<feature type="non-terminal residue" evidence="1">
    <location>
        <position position="66"/>
    </location>
</feature>
<dbReference type="AlphaFoldDB" id="A0AAD5XC54"/>
<comment type="caution">
    <text evidence="1">The sequence shown here is derived from an EMBL/GenBank/DDBJ whole genome shotgun (WGS) entry which is preliminary data.</text>
</comment>
<evidence type="ECO:0000313" key="1">
    <source>
        <dbReference type="EMBL" id="KAJ3095910.1"/>
    </source>
</evidence>
<sequence>MSEAKIKTLQYSYDQYQYQSWKDEIFEKISSFGNLDRYYTSDTSKGKPRLKELPFPTKTKILEDHM</sequence>
<reference evidence="1" key="1">
    <citation type="submission" date="2020-05" db="EMBL/GenBank/DDBJ databases">
        <title>Phylogenomic resolution of chytrid fungi.</title>
        <authorList>
            <person name="Stajich J.E."/>
            <person name="Amses K."/>
            <person name="Simmons R."/>
            <person name="Seto K."/>
            <person name="Myers J."/>
            <person name="Bonds A."/>
            <person name="Quandt C.A."/>
            <person name="Barry K."/>
            <person name="Liu P."/>
            <person name="Grigoriev I."/>
            <person name="Longcore J.E."/>
            <person name="James T.Y."/>
        </authorList>
    </citation>
    <scope>NUCLEOTIDE SEQUENCE</scope>
    <source>
        <strain evidence="1">JEL0513</strain>
    </source>
</reference>
<dbReference type="EMBL" id="JADGJH010002651">
    <property type="protein sequence ID" value="KAJ3095910.1"/>
    <property type="molecule type" value="Genomic_DNA"/>
</dbReference>
<organism evidence="1 2">
    <name type="scientific">Physocladia obscura</name>
    <dbReference type="NCBI Taxonomy" id="109957"/>
    <lineage>
        <taxon>Eukaryota</taxon>
        <taxon>Fungi</taxon>
        <taxon>Fungi incertae sedis</taxon>
        <taxon>Chytridiomycota</taxon>
        <taxon>Chytridiomycota incertae sedis</taxon>
        <taxon>Chytridiomycetes</taxon>
        <taxon>Chytridiales</taxon>
        <taxon>Chytriomycetaceae</taxon>
        <taxon>Physocladia</taxon>
    </lineage>
</organism>
<evidence type="ECO:0000313" key="2">
    <source>
        <dbReference type="Proteomes" id="UP001211907"/>
    </source>
</evidence>
<gene>
    <name evidence="1" type="ORF">HK100_005698</name>
</gene>
<protein>
    <submittedName>
        <fullName evidence="1">Uncharacterized protein</fullName>
    </submittedName>
</protein>
<name>A0AAD5XC54_9FUNG</name>
<keyword evidence="2" id="KW-1185">Reference proteome</keyword>
<accession>A0AAD5XC54</accession>